<dbReference type="InParanoid" id="A0A1Y2MC99"/>
<protein>
    <submittedName>
        <fullName evidence="2">Uncharacterized protein</fullName>
    </submittedName>
</protein>
<evidence type="ECO:0000313" key="3">
    <source>
        <dbReference type="Proteomes" id="UP000193240"/>
    </source>
</evidence>
<dbReference type="AlphaFoldDB" id="A0A1Y2MC99"/>
<dbReference type="EMBL" id="KZ107838">
    <property type="protein sequence ID" value="OSS53743.1"/>
    <property type="molecule type" value="Genomic_DNA"/>
</dbReference>
<accession>A0A1Y2MC99</accession>
<feature type="region of interest" description="Disordered" evidence="1">
    <location>
        <begin position="393"/>
        <end position="415"/>
    </location>
</feature>
<dbReference type="OMA" id="WIRTRSA"/>
<sequence>MVSAADQTLLFTLPTELRQLIYREVLASPLHGPELLATCREIYMEAREILFERPLRFRGQSVMFEWLAKVPHRSLSQTRELSITIQEADLRSLLAVPAVIHHPNNLPRLLTWELYETELEKLHSALGHLPKIETITIRTIVGRQSFFYREFLRKFLALATLRYPHLLVINLEGNFHHQDLTFLSGFKDLQELSFDGFSASSPVETAQILSGLKHFTTLSIVSQSKMLTPEPHSRSDFTSKSQLFTGGAVSTIEQLKAFLITEVMPVSAPSLFLTSEFLTPLCHLQGLDDFGVCLSQTPSNETVLALEDFFGKTRIRVLRLDWPHLDWKALETFSLIPECLETLWIRTRSATDAFEIIWHVAENRDAGNYHALTELVVLRSTQFYKDIAPMNDRKDSDAGSAQCGDNKAHPGSDETDTYDVVRAQLRLSALGTRVSWCTESL</sequence>
<dbReference type="Gene3D" id="3.80.10.10">
    <property type="entry name" value="Ribonuclease Inhibitor"/>
    <property type="match status" value="1"/>
</dbReference>
<gene>
    <name evidence="2" type="ORF">B5807_00260</name>
</gene>
<proteinExistence type="predicted"/>
<evidence type="ECO:0000256" key="1">
    <source>
        <dbReference type="SAM" id="MobiDB-lite"/>
    </source>
</evidence>
<dbReference type="SUPFAM" id="SSF52047">
    <property type="entry name" value="RNI-like"/>
    <property type="match status" value="1"/>
</dbReference>
<organism evidence="2 3">
    <name type="scientific">Epicoccum nigrum</name>
    <name type="common">Soil fungus</name>
    <name type="synonym">Epicoccum purpurascens</name>
    <dbReference type="NCBI Taxonomy" id="105696"/>
    <lineage>
        <taxon>Eukaryota</taxon>
        <taxon>Fungi</taxon>
        <taxon>Dikarya</taxon>
        <taxon>Ascomycota</taxon>
        <taxon>Pezizomycotina</taxon>
        <taxon>Dothideomycetes</taxon>
        <taxon>Pleosporomycetidae</taxon>
        <taxon>Pleosporales</taxon>
        <taxon>Pleosporineae</taxon>
        <taxon>Didymellaceae</taxon>
        <taxon>Epicoccum</taxon>
    </lineage>
</organism>
<name>A0A1Y2MC99_EPING</name>
<reference evidence="2 3" key="1">
    <citation type="journal article" date="2017" name="Genome Announc.">
        <title>Genome sequence of the saprophytic ascomycete Epicoccum nigrum ICMP 19927 strain isolated from New Zealand.</title>
        <authorList>
            <person name="Fokin M."/>
            <person name="Fleetwood D."/>
            <person name="Weir B.S."/>
            <person name="Villas-Boas S.G."/>
        </authorList>
    </citation>
    <scope>NUCLEOTIDE SEQUENCE [LARGE SCALE GENOMIC DNA]</scope>
    <source>
        <strain evidence="2 3">ICMP 19927</strain>
    </source>
</reference>
<dbReference type="Proteomes" id="UP000193240">
    <property type="component" value="Unassembled WGS sequence"/>
</dbReference>
<dbReference type="InterPro" id="IPR032675">
    <property type="entry name" value="LRR_dom_sf"/>
</dbReference>
<evidence type="ECO:0000313" key="2">
    <source>
        <dbReference type="EMBL" id="OSS53743.1"/>
    </source>
</evidence>
<keyword evidence="3" id="KW-1185">Reference proteome</keyword>